<dbReference type="PRINTS" id="PR00507">
    <property type="entry name" value="N12N6MTFRASE"/>
</dbReference>
<dbReference type="RefSeq" id="WP_165268271.1">
    <property type="nucleotide sequence ID" value="NZ_JAAKZY010000239.1"/>
</dbReference>
<dbReference type="AlphaFoldDB" id="A0A6G4VJ39"/>
<dbReference type="InterPro" id="IPR000241">
    <property type="entry name" value="RlmKL-like_Mtase"/>
</dbReference>
<dbReference type="Pfam" id="PF01170">
    <property type="entry name" value="UPF0020"/>
    <property type="match status" value="1"/>
</dbReference>
<dbReference type="CDD" id="cd02440">
    <property type="entry name" value="AdoMet_MTases"/>
    <property type="match status" value="1"/>
</dbReference>
<dbReference type="PROSITE" id="PS00092">
    <property type="entry name" value="N6_MTASE"/>
    <property type="match status" value="1"/>
</dbReference>
<protein>
    <submittedName>
        <fullName evidence="2">Methyltransferase domain-containing protein</fullName>
    </submittedName>
</protein>
<gene>
    <name evidence="2" type="ORF">G5C60_42915</name>
</gene>
<evidence type="ECO:0000313" key="3">
    <source>
        <dbReference type="Proteomes" id="UP000472335"/>
    </source>
</evidence>
<dbReference type="Proteomes" id="UP000472335">
    <property type="component" value="Unassembled WGS sequence"/>
</dbReference>
<organism evidence="2 3">
    <name type="scientific">Streptomyces scabichelini</name>
    <dbReference type="NCBI Taxonomy" id="2711217"/>
    <lineage>
        <taxon>Bacteria</taxon>
        <taxon>Bacillati</taxon>
        <taxon>Actinomycetota</taxon>
        <taxon>Actinomycetes</taxon>
        <taxon>Kitasatosporales</taxon>
        <taxon>Streptomycetaceae</taxon>
        <taxon>Streptomyces</taxon>
    </lineage>
</organism>
<comment type="caution">
    <text evidence="2">The sequence shown here is derived from an EMBL/GenBank/DDBJ whole genome shotgun (WGS) entry which is preliminary data.</text>
</comment>
<dbReference type="InterPro" id="IPR029063">
    <property type="entry name" value="SAM-dependent_MTases_sf"/>
</dbReference>
<keyword evidence="2" id="KW-0489">Methyltransferase</keyword>
<dbReference type="PANTHER" id="PTHR14911:SF13">
    <property type="entry name" value="TRNA (GUANINE(6)-N2)-METHYLTRANSFERASE THUMP3"/>
    <property type="match status" value="1"/>
</dbReference>
<dbReference type="SUPFAM" id="SSF53335">
    <property type="entry name" value="S-adenosyl-L-methionine-dependent methyltransferases"/>
    <property type="match status" value="1"/>
</dbReference>
<dbReference type="InterPro" id="IPR002052">
    <property type="entry name" value="DNA_methylase_N6_adenine_CS"/>
</dbReference>
<evidence type="ECO:0000313" key="2">
    <source>
        <dbReference type="EMBL" id="NGO14172.1"/>
    </source>
</evidence>
<keyword evidence="3" id="KW-1185">Reference proteome</keyword>
<evidence type="ECO:0000259" key="1">
    <source>
        <dbReference type="Pfam" id="PF01170"/>
    </source>
</evidence>
<sequence length="375" mass="40362">MHTPLVARCVRGLESTVAAEVLASGLGVVTGLRHREVHFRASWPAPMLRTADDVFLLAAQRADIGTTKHGLQALAELAELADTDRLLRLRRGLTASDELTGIDVSASFLGRRTFNRYDAEDVVGPALARRLGVPYHSRRTGVASPPGHWGWRLTLDGTRATLMLRITDQPQHRRAYKRRTIPGTLHPPLAAAMAAMADISPGQVVVDPCCGAGTLLIEAALAQPGAHFHGFDLSPDAITAARANAVALPDTVGLPIAIDRSDAGRLPLPDAGVDRVLCNPPWGTQAPARGLIANTPSRWWTELRRVLAPDGRAVLLLPDPEALGTALRHRLTPLHIQRVRVSGAQPFIVHLAPKDENVRRRTTGVRDGPTARGNP</sequence>
<feature type="domain" description="Ribosomal RNA large subunit methyltransferase K/L-like methyltransferase" evidence="1">
    <location>
        <begin position="174"/>
        <end position="330"/>
    </location>
</feature>
<dbReference type="PANTHER" id="PTHR14911">
    <property type="entry name" value="THUMP DOMAIN-CONTAINING"/>
    <property type="match status" value="1"/>
</dbReference>
<dbReference type="EMBL" id="JAAKZY010000239">
    <property type="protein sequence ID" value="NGO14172.1"/>
    <property type="molecule type" value="Genomic_DNA"/>
</dbReference>
<dbReference type="GO" id="GO:0016423">
    <property type="term" value="F:tRNA (guanine) methyltransferase activity"/>
    <property type="evidence" value="ECO:0007669"/>
    <property type="project" value="TreeGrafter"/>
</dbReference>
<name>A0A6G4VJ39_9ACTN</name>
<dbReference type="Gene3D" id="3.30.2130.30">
    <property type="match status" value="1"/>
</dbReference>
<proteinExistence type="predicted"/>
<keyword evidence="2" id="KW-0808">Transferase</keyword>
<dbReference type="Gene3D" id="3.40.50.150">
    <property type="entry name" value="Vaccinia Virus protein VP39"/>
    <property type="match status" value="1"/>
</dbReference>
<accession>A0A6G4VJ39</accession>
<dbReference type="GO" id="GO:0030488">
    <property type="term" value="P:tRNA methylation"/>
    <property type="evidence" value="ECO:0007669"/>
    <property type="project" value="TreeGrafter"/>
</dbReference>
<reference evidence="2 3" key="1">
    <citation type="submission" date="2020-02" db="EMBL/GenBank/DDBJ databases">
        <title>Whole-genome analyses of novel actinobacteria.</title>
        <authorList>
            <person name="Sahin N."/>
            <person name="Gencbay T."/>
        </authorList>
    </citation>
    <scope>NUCLEOTIDE SEQUENCE [LARGE SCALE GENOMIC DNA]</scope>
    <source>
        <strain evidence="2 3">HC44</strain>
    </source>
</reference>
<dbReference type="GO" id="GO:0003676">
    <property type="term" value="F:nucleic acid binding"/>
    <property type="evidence" value="ECO:0007669"/>
    <property type="project" value="InterPro"/>
</dbReference>